<keyword evidence="1" id="KW-1133">Transmembrane helix</keyword>
<protein>
    <submittedName>
        <fullName evidence="2">Uncharacterized protein</fullName>
    </submittedName>
</protein>
<sequence>MKFVKLKLKNGRWDARYTKDLDGYLSQSQFQQTIHLLNSALARSSPPLLNLRWWRSGIVSIWVLIAALSAIIWHYTGSVMIIAVEPAVMVFSSMIYMMIYYRKSYSFEVTIEDICDCLNATENVRGIRYAFHKSRLSTTNSTLKWMAGDIASYHVMIEFDDRYNMLEKFGTYSCDELVNIPYEPQWARKNYNSTQLGV</sequence>
<evidence type="ECO:0000256" key="1">
    <source>
        <dbReference type="SAM" id="Phobius"/>
    </source>
</evidence>
<accession>A0A8H7PVF5</accession>
<dbReference type="Proteomes" id="UP000654370">
    <property type="component" value="Unassembled WGS sequence"/>
</dbReference>
<feature type="transmembrane region" description="Helical" evidence="1">
    <location>
        <begin position="53"/>
        <end position="73"/>
    </location>
</feature>
<comment type="caution">
    <text evidence="2">The sequence shown here is derived from an EMBL/GenBank/DDBJ whole genome shotgun (WGS) entry which is preliminary data.</text>
</comment>
<feature type="transmembrane region" description="Helical" evidence="1">
    <location>
        <begin position="79"/>
        <end position="101"/>
    </location>
</feature>
<name>A0A8H7PVF5_MORIS</name>
<keyword evidence="3" id="KW-1185">Reference proteome</keyword>
<evidence type="ECO:0000313" key="3">
    <source>
        <dbReference type="Proteomes" id="UP000654370"/>
    </source>
</evidence>
<keyword evidence="1" id="KW-0472">Membrane</keyword>
<organism evidence="2 3">
    <name type="scientific">Mortierella isabellina</name>
    <name type="common">Filamentous fungus</name>
    <name type="synonym">Umbelopsis isabellina</name>
    <dbReference type="NCBI Taxonomy" id="91625"/>
    <lineage>
        <taxon>Eukaryota</taxon>
        <taxon>Fungi</taxon>
        <taxon>Fungi incertae sedis</taxon>
        <taxon>Mucoromycota</taxon>
        <taxon>Mucoromycotina</taxon>
        <taxon>Umbelopsidomycetes</taxon>
        <taxon>Umbelopsidales</taxon>
        <taxon>Umbelopsidaceae</taxon>
        <taxon>Umbelopsis</taxon>
    </lineage>
</organism>
<evidence type="ECO:0000313" key="2">
    <source>
        <dbReference type="EMBL" id="KAG2181032.1"/>
    </source>
</evidence>
<gene>
    <name evidence="2" type="ORF">INT43_008614</name>
</gene>
<proteinExistence type="predicted"/>
<reference evidence="2" key="1">
    <citation type="submission" date="2020-12" db="EMBL/GenBank/DDBJ databases">
        <title>Metabolic potential, ecology and presence of endohyphal bacteria is reflected in genomic diversity of Mucoromycotina.</title>
        <authorList>
            <person name="Muszewska A."/>
            <person name="Okrasinska A."/>
            <person name="Steczkiewicz K."/>
            <person name="Drgas O."/>
            <person name="Orlowska M."/>
            <person name="Perlinska-Lenart U."/>
            <person name="Aleksandrzak-Piekarczyk T."/>
            <person name="Szatraj K."/>
            <person name="Zielenkiewicz U."/>
            <person name="Pilsyk S."/>
            <person name="Malc E."/>
            <person name="Mieczkowski P."/>
            <person name="Kruszewska J.S."/>
            <person name="Biernat P."/>
            <person name="Pawlowska J."/>
        </authorList>
    </citation>
    <scope>NUCLEOTIDE SEQUENCE</scope>
    <source>
        <strain evidence="2">WA0000067209</strain>
    </source>
</reference>
<keyword evidence="1" id="KW-0812">Transmembrane</keyword>
<dbReference type="EMBL" id="JAEPQZ010000005">
    <property type="protein sequence ID" value="KAG2181032.1"/>
    <property type="molecule type" value="Genomic_DNA"/>
</dbReference>
<dbReference type="OrthoDB" id="2414043at2759"/>
<dbReference type="AlphaFoldDB" id="A0A8H7PVF5"/>